<evidence type="ECO:0000256" key="5">
    <source>
        <dbReference type="PIRSR" id="PIRSR602401-1"/>
    </source>
</evidence>
<dbReference type="GO" id="GO:0005506">
    <property type="term" value="F:iron ion binding"/>
    <property type="evidence" value="ECO:0007669"/>
    <property type="project" value="InterPro"/>
</dbReference>
<dbReference type="InterPro" id="IPR036396">
    <property type="entry name" value="Cyt_P450_sf"/>
</dbReference>
<dbReference type="GO" id="GO:0016705">
    <property type="term" value="F:oxidoreductase activity, acting on paired donors, with incorporation or reduction of molecular oxygen"/>
    <property type="evidence" value="ECO:0007669"/>
    <property type="project" value="InterPro"/>
</dbReference>
<keyword evidence="7" id="KW-1185">Reference proteome</keyword>
<accession>A0AA36IWD9</accession>
<dbReference type="Pfam" id="PF00067">
    <property type="entry name" value="p450"/>
    <property type="match status" value="1"/>
</dbReference>
<dbReference type="InterPro" id="IPR002401">
    <property type="entry name" value="Cyt_P450_E_grp-I"/>
</dbReference>
<comment type="similarity">
    <text evidence="1">Belongs to the cytochrome P450 family.</text>
</comment>
<sequence>MIPAPTLDGHRQLLARSLLAYGAFGLLQVGYRLACSWAHARQARTKLKETPSSHGHEGFMAFTLGLAKNLHRALDWRLEVCKGLPVCKNWGFPWSCMLGNIFINNPEGVRHILKDEFQKYSKAIPSLDPFIIYFNEFMGSGIFTVLHGLGSVDNGQRWLQMRKTSAQMFNRKNFNTLMQEVFVTKADALREWLEGFADAEPVDIQKGFFNFTMDSIMNIFFGEDVSSQTGDHNPYGQAFDEAHEALFVHTVNSLAFNTFAMTLLPWPFGGAHGLARKFHDFASPMYWRFRKALRILDAEAHRMVQNCRIDASLSQRRDLLALFLQAEEEHGYSEGFLKEMVLNLIIAGRDTTACALSWMFVELARNPAVQSRLRDEIDEKLPSDANLDMQTLAHGKLPYLHGVLYETLRLWPPVPFDSKMTYADDVLPDGTQVSKGITVVFSPYILARDGEERYPDPLAFKPERWIPFSAPSPFEFPVFQAGPRICLGMDMAIFEAKVAAVQLLRHLEFDLAPGQRIGYGTKITMNVRNGDKDELLVCVRRRH</sequence>
<feature type="binding site" description="axial binding residue" evidence="5">
    <location>
        <position position="486"/>
    </location>
    <ligand>
        <name>heme</name>
        <dbReference type="ChEBI" id="CHEBI:30413"/>
    </ligand>
    <ligandPart>
        <name>Fe</name>
        <dbReference type="ChEBI" id="CHEBI:18248"/>
    </ligandPart>
</feature>
<reference evidence="6" key="1">
    <citation type="submission" date="2023-08" db="EMBL/GenBank/DDBJ databases">
        <authorList>
            <person name="Chen Y."/>
            <person name="Shah S."/>
            <person name="Dougan E. K."/>
            <person name="Thang M."/>
            <person name="Chan C."/>
        </authorList>
    </citation>
    <scope>NUCLEOTIDE SEQUENCE</scope>
</reference>
<dbReference type="GO" id="GO:0020037">
    <property type="term" value="F:heme binding"/>
    <property type="evidence" value="ECO:0007669"/>
    <property type="project" value="InterPro"/>
</dbReference>
<dbReference type="EMBL" id="CAUJNA010002935">
    <property type="protein sequence ID" value="CAJ1394754.1"/>
    <property type="molecule type" value="Genomic_DNA"/>
</dbReference>
<dbReference type="InterPro" id="IPR001128">
    <property type="entry name" value="Cyt_P450"/>
</dbReference>
<organism evidence="6 7">
    <name type="scientific">Effrenium voratum</name>
    <dbReference type="NCBI Taxonomy" id="2562239"/>
    <lineage>
        <taxon>Eukaryota</taxon>
        <taxon>Sar</taxon>
        <taxon>Alveolata</taxon>
        <taxon>Dinophyceae</taxon>
        <taxon>Suessiales</taxon>
        <taxon>Symbiodiniaceae</taxon>
        <taxon>Effrenium</taxon>
    </lineage>
</organism>
<comment type="cofactor">
    <cofactor evidence="5">
        <name>heme</name>
        <dbReference type="ChEBI" id="CHEBI:30413"/>
    </cofactor>
</comment>
<gene>
    <name evidence="6" type="ORF">EVOR1521_LOCUS19343</name>
</gene>
<keyword evidence="2 5" id="KW-0479">Metal-binding</keyword>
<dbReference type="Gene3D" id="1.10.630.10">
    <property type="entry name" value="Cytochrome P450"/>
    <property type="match status" value="1"/>
</dbReference>
<evidence type="ECO:0000313" key="6">
    <source>
        <dbReference type="EMBL" id="CAJ1394754.1"/>
    </source>
</evidence>
<evidence type="ECO:0000313" key="7">
    <source>
        <dbReference type="Proteomes" id="UP001178507"/>
    </source>
</evidence>
<evidence type="ECO:0000256" key="4">
    <source>
        <dbReference type="ARBA" id="ARBA00023004"/>
    </source>
</evidence>
<evidence type="ECO:0000256" key="2">
    <source>
        <dbReference type="ARBA" id="ARBA00022723"/>
    </source>
</evidence>
<dbReference type="PRINTS" id="PR00385">
    <property type="entry name" value="P450"/>
</dbReference>
<evidence type="ECO:0000256" key="1">
    <source>
        <dbReference type="ARBA" id="ARBA00010617"/>
    </source>
</evidence>
<evidence type="ECO:0008006" key="8">
    <source>
        <dbReference type="Google" id="ProtNLM"/>
    </source>
</evidence>
<keyword evidence="3" id="KW-0560">Oxidoreductase</keyword>
<dbReference type="GO" id="GO:0004497">
    <property type="term" value="F:monooxygenase activity"/>
    <property type="evidence" value="ECO:0007669"/>
    <property type="project" value="InterPro"/>
</dbReference>
<dbReference type="Proteomes" id="UP001178507">
    <property type="component" value="Unassembled WGS sequence"/>
</dbReference>
<name>A0AA36IWD9_9DINO</name>
<keyword evidence="4 5" id="KW-0408">Iron</keyword>
<dbReference type="PRINTS" id="PR00463">
    <property type="entry name" value="EP450I"/>
</dbReference>
<proteinExistence type="inferred from homology"/>
<protein>
    <recommendedName>
        <fullName evidence="8">Cytochrome P450</fullName>
    </recommendedName>
</protein>
<evidence type="ECO:0000256" key="3">
    <source>
        <dbReference type="ARBA" id="ARBA00023002"/>
    </source>
</evidence>
<comment type="caution">
    <text evidence="6">The sequence shown here is derived from an EMBL/GenBank/DDBJ whole genome shotgun (WGS) entry which is preliminary data.</text>
</comment>
<keyword evidence="5" id="KW-0349">Heme</keyword>
<dbReference type="PANTHER" id="PTHR24296">
    <property type="entry name" value="CYTOCHROME P450"/>
    <property type="match status" value="1"/>
</dbReference>
<dbReference type="AlphaFoldDB" id="A0AA36IWD9"/>
<dbReference type="SUPFAM" id="SSF48264">
    <property type="entry name" value="Cytochrome P450"/>
    <property type="match status" value="1"/>
</dbReference>